<feature type="compositionally biased region" description="Low complexity" evidence="1">
    <location>
        <begin position="39"/>
        <end position="50"/>
    </location>
</feature>
<keyword evidence="4" id="KW-1185">Reference proteome</keyword>
<keyword evidence="2" id="KW-0732">Signal</keyword>
<name>A0ABS6FN66_9BACL</name>
<evidence type="ECO:0000313" key="4">
    <source>
        <dbReference type="Proteomes" id="UP000743001"/>
    </source>
</evidence>
<sequence>MRTMYMKKALVWISILAAVSACSAAQEDNGAAVNEPGRSNQSNTSNNSQEENNKFDRTGVSVEWIQRYEGVELTDWVDEHTLIAAKENDSLKPLELEELAGSYPESLYLLDLDTEQFQLLKEQESANLGEARLSPDKKHLLYSEYTLGDPAYYVMDLETKESFAIKTEGSHVAMSAHWGDEGMIVGASYRGGAYSSTVQGKATGIDGLTEGPVVIVRKWKDTLFYSTGDNPTLVMLDPANGQVESTQLEQVQDVLFMGEGKGLLVVQYLNDGNRMRMGLSDRNGENYKKLAEGTEISGVSISPDQTLIAYQLTENADPSSKGIFLLDLATGESLKIGDNAEYAITSWSPSGDKLAYSNWDGEHKNSTIVQVSH</sequence>
<dbReference type="PANTHER" id="PTHR36842">
    <property type="entry name" value="PROTEIN TOLB HOMOLOG"/>
    <property type="match status" value="1"/>
</dbReference>
<comment type="caution">
    <text evidence="3">The sequence shown here is derived from an EMBL/GenBank/DDBJ whole genome shotgun (WGS) entry which is preliminary data.</text>
</comment>
<evidence type="ECO:0000256" key="1">
    <source>
        <dbReference type="SAM" id="MobiDB-lite"/>
    </source>
</evidence>
<dbReference type="EMBL" id="JAHLQJ010000004">
    <property type="protein sequence ID" value="MBU5671396.1"/>
    <property type="molecule type" value="Genomic_DNA"/>
</dbReference>
<feature type="signal peptide" evidence="2">
    <location>
        <begin position="1"/>
        <end position="24"/>
    </location>
</feature>
<dbReference type="Proteomes" id="UP000743001">
    <property type="component" value="Unassembled WGS sequence"/>
</dbReference>
<reference evidence="3 4" key="1">
    <citation type="submission" date="2021-06" db="EMBL/GenBank/DDBJ databases">
        <authorList>
            <person name="Sun Q."/>
            <person name="Li D."/>
        </authorList>
    </citation>
    <scope>NUCLEOTIDE SEQUENCE [LARGE SCALE GENOMIC DNA]</scope>
    <source>
        <strain evidence="3 4">MSJ-6</strain>
    </source>
</reference>
<gene>
    <name evidence="3" type="ORF">KQJ23_06065</name>
</gene>
<proteinExistence type="predicted"/>
<dbReference type="RefSeq" id="WP_216477799.1">
    <property type="nucleotide sequence ID" value="NZ_JAHLQJ010000004.1"/>
</dbReference>
<feature type="region of interest" description="Disordered" evidence="1">
    <location>
        <begin position="30"/>
        <end position="55"/>
    </location>
</feature>
<evidence type="ECO:0000256" key="2">
    <source>
        <dbReference type="SAM" id="SignalP"/>
    </source>
</evidence>
<organism evidence="3 4">
    <name type="scientific">Paenibacillus brevis</name>
    <dbReference type="NCBI Taxonomy" id="2841508"/>
    <lineage>
        <taxon>Bacteria</taxon>
        <taxon>Bacillati</taxon>
        <taxon>Bacillota</taxon>
        <taxon>Bacilli</taxon>
        <taxon>Bacillales</taxon>
        <taxon>Paenibacillaceae</taxon>
        <taxon>Paenibacillus</taxon>
    </lineage>
</organism>
<protein>
    <recommendedName>
        <fullName evidence="5">TolB protein</fullName>
    </recommendedName>
</protein>
<evidence type="ECO:0000313" key="3">
    <source>
        <dbReference type="EMBL" id="MBU5671396.1"/>
    </source>
</evidence>
<evidence type="ECO:0008006" key="5">
    <source>
        <dbReference type="Google" id="ProtNLM"/>
    </source>
</evidence>
<dbReference type="PROSITE" id="PS51257">
    <property type="entry name" value="PROKAR_LIPOPROTEIN"/>
    <property type="match status" value="1"/>
</dbReference>
<accession>A0ABS6FN66</accession>
<feature type="chain" id="PRO_5046622275" description="TolB protein" evidence="2">
    <location>
        <begin position="25"/>
        <end position="373"/>
    </location>
</feature>